<dbReference type="Pfam" id="PF00083">
    <property type="entry name" value="Sugar_tr"/>
    <property type="match status" value="1"/>
</dbReference>
<reference evidence="10 11" key="1">
    <citation type="submission" date="2016-03" db="EMBL/GenBank/DDBJ databases">
        <authorList>
            <person name="Ploux O."/>
        </authorList>
    </citation>
    <scope>NUCLEOTIDE SEQUENCE [LARGE SCALE GENOMIC DNA]</scope>
    <source>
        <strain evidence="10 11">URUG2</strain>
    </source>
</reference>
<feature type="transmembrane region" description="Helical" evidence="8">
    <location>
        <begin position="94"/>
        <end position="115"/>
    </location>
</feature>
<dbReference type="Proteomes" id="UP000225277">
    <property type="component" value="Unassembled WGS sequence"/>
</dbReference>
<organism evidence="10 11">
    <name type="scientific">Ramularia collo-cygni</name>
    <dbReference type="NCBI Taxonomy" id="112498"/>
    <lineage>
        <taxon>Eukaryota</taxon>
        <taxon>Fungi</taxon>
        <taxon>Dikarya</taxon>
        <taxon>Ascomycota</taxon>
        <taxon>Pezizomycotina</taxon>
        <taxon>Dothideomycetes</taxon>
        <taxon>Dothideomycetidae</taxon>
        <taxon>Mycosphaerellales</taxon>
        <taxon>Mycosphaerellaceae</taxon>
        <taxon>Ramularia</taxon>
    </lineage>
</organism>
<evidence type="ECO:0000256" key="1">
    <source>
        <dbReference type="ARBA" id="ARBA00004141"/>
    </source>
</evidence>
<dbReference type="InterPro" id="IPR005829">
    <property type="entry name" value="Sugar_transporter_CS"/>
</dbReference>
<dbReference type="EMBL" id="FJUY01000001">
    <property type="protein sequence ID" value="CZT15571.1"/>
    <property type="molecule type" value="Genomic_DNA"/>
</dbReference>
<evidence type="ECO:0000256" key="2">
    <source>
        <dbReference type="ARBA" id="ARBA00010992"/>
    </source>
</evidence>
<protein>
    <submittedName>
        <fullName evidence="10">Related to major myo-inositol transporter iolT</fullName>
    </submittedName>
</protein>
<dbReference type="InterPro" id="IPR005828">
    <property type="entry name" value="MFS_sugar_transport-like"/>
</dbReference>
<feature type="transmembrane region" description="Helical" evidence="8">
    <location>
        <begin position="407"/>
        <end position="428"/>
    </location>
</feature>
<dbReference type="PRINTS" id="PR00171">
    <property type="entry name" value="SUGRTRNSPORT"/>
</dbReference>
<comment type="similarity">
    <text evidence="2 7">Belongs to the major facilitator superfamily. Sugar transporter (TC 2.A.1.1) family.</text>
</comment>
<feature type="transmembrane region" description="Helical" evidence="8">
    <location>
        <begin position="448"/>
        <end position="469"/>
    </location>
</feature>
<dbReference type="PANTHER" id="PTHR48022">
    <property type="entry name" value="PLASTIDIC GLUCOSE TRANSPORTER 4"/>
    <property type="match status" value="1"/>
</dbReference>
<evidence type="ECO:0000313" key="11">
    <source>
        <dbReference type="Proteomes" id="UP000225277"/>
    </source>
</evidence>
<evidence type="ECO:0000256" key="8">
    <source>
        <dbReference type="SAM" id="Phobius"/>
    </source>
</evidence>
<name>A0A2D3UMP9_9PEZI</name>
<dbReference type="PROSITE" id="PS50850">
    <property type="entry name" value="MFS"/>
    <property type="match status" value="1"/>
</dbReference>
<dbReference type="SUPFAM" id="SSF103473">
    <property type="entry name" value="MFS general substrate transporter"/>
    <property type="match status" value="1"/>
</dbReference>
<gene>
    <name evidence="10" type="ORF">RCC_01423</name>
</gene>
<keyword evidence="11" id="KW-1185">Reference proteome</keyword>
<dbReference type="OrthoDB" id="2544694at2759"/>
<keyword evidence="4 8" id="KW-0812">Transmembrane</keyword>
<dbReference type="AlphaFoldDB" id="A0A2D3UMP9"/>
<sequence>MSVPHAGVRHLCLLSCYDQCITSVGNRYSPTRPRNATKMESVKRFFSNKKSQVVAFSSTAIALYGYDQGMMSLINTNKDYLQTMGISEESPQVGFIVAVYYLGCSVGAVFFSWFADKYGRKPALFACLATASLGNLVMFVAGLGFSRGALAVMYLGRVIMGLGVGGVDSVVPVYSSELSSDDSRGKALAQEFQANIFGLNMAFAINLAVTVQLGVWNEWAWRIPIITMQVYPLGLLAFISELPESPHWYLSHGKEDKAKASLASILGDEEGKQKHDELKKVFEEETDENVGYKDMFTPSHAQFHPTMLTVMGQVNQALTGYGAISVYGPQIFELLGYGTRLSEYLTQANYVSYFILMTFAWLLIDAVGRRAILLSGSGVLTLSFVLLTVFGGLAFNNEELGISVNSVAIPGIVMLFISTAAFGIGWLVPPWLIPTEIYPQTARAQGTAVSVITWGLANFTVTLVTPLLFNNIKYWVFLVLAGTNAIAAVWTFLYCPETGGRTFEENQKFFEEAKEKGTWRVSKVAKGEYRFLPYQKPDGEDGESQPLLRRIRDQVDA</sequence>
<accession>A0A2D3UMP9</accession>
<evidence type="ECO:0000259" key="9">
    <source>
        <dbReference type="PROSITE" id="PS50850"/>
    </source>
</evidence>
<evidence type="ECO:0000256" key="7">
    <source>
        <dbReference type="RuleBase" id="RU003346"/>
    </source>
</evidence>
<comment type="subcellular location">
    <subcellularLocation>
        <location evidence="1">Membrane</location>
        <topology evidence="1">Multi-pass membrane protein</topology>
    </subcellularLocation>
</comment>
<evidence type="ECO:0000256" key="3">
    <source>
        <dbReference type="ARBA" id="ARBA00022448"/>
    </source>
</evidence>
<feature type="transmembrane region" description="Helical" evidence="8">
    <location>
        <begin position="122"/>
        <end position="145"/>
    </location>
</feature>
<dbReference type="Gene3D" id="1.20.1250.20">
    <property type="entry name" value="MFS general substrate transporter like domains"/>
    <property type="match status" value="1"/>
</dbReference>
<dbReference type="GO" id="GO:0005351">
    <property type="term" value="F:carbohydrate:proton symporter activity"/>
    <property type="evidence" value="ECO:0007669"/>
    <property type="project" value="TreeGrafter"/>
</dbReference>
<evidence type="ECO:0000313" key="10">
    <source>
        <dbReference type="EMBL" id="CZT15571.1"/>
    </source>
</evidence>
<dbReference type="InterPro" id="IPR003663">
    <property type="entry name" value="Sugar/inositol_transpt"/>
</dbReference>
<evidence type="ECO:0000256" key="5">
    <source>
        <dbReference type="ARBA" id="ARBA00022989"/>
    </source>
</evidence>
<proteinExistence type="inferred from homology"/>
<dbReference type="InterPro" id="IPR050360">
    <property type="entry name" value="MFS_Sugar_Transporters"/>
</dbReference>
<dbReference type="NCBIfam" id="TIGR00879">
    <property type="entry name" value="SP"/>
    <property type="match status" value="1"/>
</dbReference>
<dbReference type="InterPro" id="IPR020846">
    <property type="entry name" value="MFS_dom"/>
</dbReference>
<feature type="transmembrane region" description="Helical" evidence="8">
    <location>
        <begin position="474"/>
        <end position="493"/>
    </location>
</feature>
<feature type="transmembrane region" description="Helical" evidence="8">
    <location>
        <begin position="53"/>
        <end position="74"/>
    </location>
</feature>
<dbReference type="GeneID" id="35596680"/>
<dbReference type="PROSITE" id="PS00217">
    <property type="entry name" value="SUGAR_TRANSPORT_2"/>
    <property type="match status" value="1"/>
</dbReference>
<dbReference type="PANTHER" id="PTHR48022:SF68">
    <property type="entry name" value="MAJOR FACILITATOR SUPERFAMILY (MFS) PROFILE DOMAIN-CONTAINING PROTEIN-RELATED"/>
    <property type="match status" value="1"/>
</dbReference>
<dbReference type="InterPro" id="IPR036259">
    <property type="entry name" value="MFS_trans_sf"/>
</dbReference>
<dbReference type="RefSeq" id="XP_023622467.1">
    <property type="nucleotide sequence ID" value="XM_023766699.1"/>
</dbReference>
<feature type="transmembrane region" description="Helical" evidence="8">
    <location>
        <begin position="194"/>
        <end position="213"/>
    </location>
</feature>
<dbReference type="GO" id="GO:0016020">
    <property type="term" value="C:membrane"/>
    <property type="evidence" value="ECO:0007669"/>
    <property type="project" value="UniProtKB-SubCell"/>
</dbReference>
<evidence type="ECO:0000256" key="6">
    <source>
        <dbReference type="ARBA" id="ARBA00023136"/>
    </source>
</evidence>
<keyword evidence="3 7" id="KW-0813">Transport</keyword>
<feature type="transmembrane region" description="Helical" evidence="8">
    <location>
        <begin position="373"/>
        <end position="395"/>
    </location>
</feature>
<feature type="transmembrane region" description="Helical" evidence="8">
    <location>
        <begin position="350"/>
        <end position="367"/>
    </location>
</feature>
<keyword evidence="5 8" id="KW-1133">Transmembrane helix</keyword>
<evidence type="ECO:0000256" key="4">
    <source>
        <dbReference type="ARBA" id="ARBA00022692"/>
    </source>
</evidence>
<keyword evidence="6 8" id="KW-0472">Membrane</keyword>
<feature type="domain" description="Major facilitator superfamily (MFS) profile" evidence="9">
    <location>
        <begin position="53"/>
        <end position="499"/>
    </location>
</feature>